<organism evidence="3 4">
    <name type="scientific">Brachionus plicatilis</name>
    <name type="common">Marine rotifer</name>
    <name type="synonym">Brachionus muelleri</name>
    <dbReference type="NCBI Taxonomy" id="10195"/>
    <lineage>
        <taxon>Eukaryota</taxon>
        <taxon>Metazoa</taxon>
        <taxon>Spiralia</taxon>
        <taxon>Gnathifera</taxon>
        <taxon>Rotifera</taxon>
        <taxon>Eurotatoria</taxon>
        <taxon>Monogononta</taxon>
        <taxon>Pseudotrocha</taxon>
        <taxon>Ploima</taxon>
        <taxon>Brachionidae</taxon>
        <taxon>Brachionus</taxon>
    </lineage>
</organism>
<feature type="region of interest" description="Disordered" evidence="2">
    <location>
        <begin position="12"/>
        <end position="32"/>
    </location>
</feature>
<feature type="region of interest" description="Disordered" evidence="2">
    <location>
        <begin position="313"/>
        <end position="336"/>
    </location>
</feature>
<dbReference type="CDD" id="cd21451">
    <property type="entry name" value="DLC-like_TCTEX1D"/>
    <property type="match status" value="1"/>
</dbReference>
<reference evidence="3 4" key="1">
    <citation type="journal article" date="2018" name="Sci. Rep.">
        <title>Genomic signatures of local adaptation to the degree of environmental predictability in rotifers.</title>
        <authorList>
            <person name="Franch-Gras L."/>
            <person name="Hahn C."/>
            <person name="Garcia-Roger E.M."/>
            <person name="Carmona M.J."/>
            <person name="Serra M."/>
            <person name="Gomez A."/>
        </authorList>
    </citation>
    <scope>NUCLEOTIDE SEQUENCE [LARGE SCALE GENOMIC DNA]</scope>
    <source>
        <strain evidence="3">HYR1</strain>
    </source>
</reference>
<dbReference type="EMBL" id="REGN01008415">
    <property type="protein sequence ID" value="RNA03620.1"/>
    <property type="molecule type" value="Genomic_DNA"/>
</dbReference>
<name>A0A3M7PX19_BRAPC</name>
<dbReference type="Gene3D" id="3.30.1140.40">
    <property type="entry name" value="Tctex-1"/>
    <property type="match status" value="1"/>
</dbReference>
<dbReference type="OrthoDB" id="10260741at2759"/>
<evidence type="ECO:0000256" key="1">
    <source>
        <dbReference type="ARBA" id="ARBA00005361"/>
    </source>
</evidence>
<proteinExistence type="inferred from homology"/>
<comment type="caution">
    <text evidence="3">The sequence shown here is derived from an EMBL/GenBank/DDBJ whole genome shotgun (WGS) entry which is preliminary data.</text>
</comment>
<sequence>MLFNEEFVSLVHESEVNPDQSSSSDEDSNLEVSNELADLIDADLSSDPEKESRISLCESDKKKLSSIYPSQIICNEKFNSIFNIAKIRRTTSREDQTPIDFPLTVCEDNEKKMERKKRLEKKLFKESLRYDSAYKMMIKKKFLESKKEPKTPSEQEQTKDRYIANGISLDDEKNHSIATSLQVQCSSNDQEDQQEAASKQSLDSPSQKCPSPGQIKDFKLSPKNKTYILTQKLENLITDTEQKLNFSRGNKKNSLESNTDQNVPVESKVKTSETEEINLMVGPECVQNKESNLLMRRKLPQLNLKNLPIDDSEKMPDYLKQESPNKRFATDESKPETVMDKCARELSISKDKPLVVKSASGKLSGPRFSFENESHRIPKTAPANLLAFRELDQNELVRNKTNNDQKEEILIQSINSSLFEDSARQISPKEYLIEKNLNRIKNIVFKNLTQLECLANPFDDKELANKTMKICKLIHNGIKFLNMDKNKIVVSVVTGHVTDEPLKIGTKCFWNDEVDQRTSYVFINDLFYCIVNAFSVSY</sequence>
<keyword evidence="4" id="KW-1185">Reference proteome</keyword>
<evidence type="ECO:0000313" key="4">
    <source>
        <dbReference type="Proteomes" id="UP000276133"/>
    </source>
</evidence>
<dbReference type="STRING" id="10195.A0A3M7PX19"/>
<feature type="compositionally biased region" description="Polar residues" evidence="2">
    <location>
        <begin position="255"/>
        <end position="264"/>
    </location>
</feature>
<dbReference type="AlphaFoldDB" id="A0A3M7PX19"/>
<feature type="region of interest" description="Disordered" evidence="2">
    <location>
        <begin position="182"/>
        <end position="220"/>
    </location>
</feature>
<evidence type="ECO:0000313" key="3">
    <source>
        <dbReference type="EMBL" id="RNA03620.1"/>
    </source>
</evidence>
<dbReference type="InterPro" id="IPR005334">
    <property type="entry name" value="Tctex-1-like"/>
</dbReference>
<feature type="region of interest" description="Disordered" evidence="2">
    <location>
        <begin position="248"/>
        <end position="270"/>
    </location>
</feature>
<protein>
    <submittedName>
        <fullName evidence="3">Tctex1 domain-containing 2</fullName>
    </submittedName>
</protein>
<accession>A0A3M7PX19</accession>
<dbReference type="Proteomes" id="UP000276133">
    <property type="component" value="Unassembled WGS sequence"/>
</dbReference>
<feature type="compositionally biased region" description="Polar residues" evidence="2">
    <location>
        <begin position="195"/>
        <end position="209"/>
    </location>
</feature>
<gene>
    <name evidence="3" type="ORF">BpHYR1_029281</name>
</gene>
<dbReference type="InterPro" id="IPR038586">
    <property type="entry name" value="Tctex-1-like_sf"/>
</dbReference>
<comment type="similarity">
    <text evidence="1">Belongs to the dynein light chain Tctex-type family.</text>
</comment>
<dbReference type="Pfam" id="PF03645">
    <property type="entry name" value="Tctex-1"/>
    <property type="match status" value="1"/>
</dbReference>
<evidence type="ECO:0000256" key="2">
    <source>
        <dbReference type="SAM" id="MobiDB-lite"/>
    </source>
</evidence>